<proteinExistence type="predicted"/>
<dbReference type="AlphaFoldDB" id="A0A4U1ISA5"/>
<evidence type="ECO:0000313" key="6">
    <source>
        <dbReference type="Proteomes" id="UP000309215"/>
    </source>
</evidence>
<dbReference type="PROSITE" id="PS51123">
    <property type="entry name" value="OMPA_2"/>
    <property type="match status" value="1"/>
</dbReference>
<organism evidence="5 6">
    <name type="scientific">Polyangium fumosum</name>
    <dbReference type="NCBI Taxonomy" id="889272"/>
    <lineage>
        <taxon>Bacteria</taxon>
        <taxon>Pseudomonadati</taxon>
        <taxon>Myxococcota</taxon>
        <taxon>Polyangia</taxon>
        <taxon>Polyangiales</taxon>
        <taxon>Polyangiaceae</taxon>
        <taxon>Polyangium</taxon>
    </lineage>
</organism>
<dbReference type="Pfam" id="PF00691">
    <property type="entry name" value="OmpA"/>
    <property type="match status" value="1"/>
</dbReference>
<dbReference type="RefSeq" id="WP_136935183.1">
    <property type="nucleotide sequence ID" value="NZ_SSMQ01000081.1"/>
</dbReference>
<sequence length="576" mass="62384">MSARLRARARRRDHDYTLDDLRPLLVQPEQERLKSLEHKLETPEALAEAIGEVLARAAVVSQKRGEELASAMQPLLLASIHDAVRKNPELFAEAIFPSIGPAVRKAARAALEALVLRIDDMVQRTMTLTSLRWRIEAARTGLPFVEVVMRHSLAYRVEHVFLVHHESGIVLQHVAAEDVTSEDPDQVSAMLAAIDDFARDAFREKTEAGLSRFCVGELTGIVEHGPRAMLVAIVRGVASKDVEVSLAGTLEEIHRTYADALSHFQGEVAAFEKARDALVGCMREERIQKPTSRRRGVLVLAAIATLALVGAGIGWKTVHDRNRRFDAYVDALREEPGLLVTRTGRQEGRSFVEGLGDPLAKDPAALLARHGLDVSEVELRFKPIYSLDPPLTERRASQVLRPPAGVSLGLADGTLRITGVAERAWIDRARLLATSLPGVTALDDTRLFEAEALRTAKAAAATLEGIEIVFPRGSARPSQAERARLDAAARAVQGLLDAAPRGGLSARIEIVGHADATGTPERNQRLSEERASSVSTALGARGVPTEPLAARGVGDAVRAAPKVTFVVRLSPAREGS</sequence>
<dbReference type="InterPro" id="IPR036737">
    <property type="entry name" value="OmpA-like_sf"/>
</dbReference>
<keyword evidence="3" id="KW-0812">Transmembrane</keyword>
<dbReference type="OrthoDB" id="9805566at2"/>
<gene>
    <name evidence="5" type="ORF">E8A74_44150</name>
</gene>
<dbReference type="SUPFAM" id="SSF103088">
    <property type="entry name" value="OmpA-like"/>
    <property type="match status" value="1"/>
</dbReference>
<keyword evidence="3" id="KW-1133">Transmembrane helix</keyword>
<evidence type="ECO:0000313" key="5">
    <source>
        <dbReference type="EMBL" id="TKC97212.1"/>
    </source>
</evidence>
<accession>A0A4U1ISA5</accession>
<dbReference type="Gene3D" id="3.30.1330.60">
    <property type="entry name" value="OmpA-like domain"/>
    <property type="match status" value="1"/>
</dbReference>
<feature type="region of interest" description="Disordered" evidence="2">
    <location>
        <begin position="515"/>
        <end position="536"/>
    </location>
</feature>
<evidence type="ECO:0000256" key="3">
    <source>
        <dbReference type="SAM" id="Phobius"/>
    </source>
</evidence>
<evidence type="ECO:0000256" key="1">
    <source>
        <dbReference type="PROSITE-ProRule" id="PRU00473"/>
    </source>
</evidence>
<keyword evidence="6" id="KW-1185">Reference proteome</keyword>
<dbReference type="PANTHER" id="PTHR30329:SF21">
    <property type="entry name" value="LIPOPROTEIN YIAD-RELATED"/>
    <property type="match status" value="1"/>
</dbReference>
<comment type="caution">
    <text evidence="5">The sequence shown here is derived from an EMBL/GenBank/DDBJ whole genome shotgun (WGS) entry which is preliminary data.</text>
</comment>
<dbReference type="EMBL" id="SSMQ01000081">
    <property type="protein sequence ID" value="TKC97212.1"/>
    <property type="molecule type" value="Genomic_DNA"/>
</dbReference>
<dbReference type="PANTHER" id="PTHR30329">
    <property type="entry name" value="STATOR ELEMENT OF FLAGELLAR MOTOR COMPLEX"/>
    <property type="match status" value="1"/>
</dbReference>
<feature type="compositionally biased region" description="Basic and acidic residues" evidence="2">
    <location>
        <begin position="522"/>
        <end position="531"/>
    </location>
</feature>
<reference evidence="5 6" key="1">
    <citation type="submission" date="2019-04" db="EMBL/GenBank/DDBJ databases">
        <authorList>
            <person name="Li Y."/>
            <person name="Wang J."/>
        </authorList>
    </citation>
    <scope>NUCLEOTIDE SEQUENCE [LARGE SCALE GENOMIC DNA]</scope>
    <source>
        <strain evidence="5 6">DSM 14668</strain>
    </source>
</reference>
<feature type="domain" description="OmpA-like" evidence="4">
    <location>
        <begin position="457"/>
        <end position="576"/>
    </location>
</feature>
<feature type="transmembrane region" description="Helical" evidence="3">
    <location>
        <begin position="296"/>
        <end position="315"/>
    </location>
</feature>
<protein>
    <submittedName>
        <fullName evidence="5">OmpA family protein</fullName>
    </submittedName>
</protein>
<dbReference type="InterPro" id="IPR006665">
    <property type="entry name" value="OmpA-like"/>
</dbReference>
<keyword evidence="1 3" id="KW-0472">Membrane</keyword>
<dbReference type="InterPro" id="IPR050330">
    <property type="entry name" value="Bact_OuterMem_StrucFunc"/>
</dbReference>
<name>A0A4U1ISA5_9BACT</name>
<dbReference type="Proteomes" id="UP000309215">
    <property type="component" value="Unassembled WGS sequence"/>
</dbReference>
<dbReference type="GO" id="GO:0016020">
    <property type="term" value="C:membrane"/>
    <property type="evidence" value="ECO:0007669"/>
    <property type="project" value="UniProtKB-UniRule"/>
</dbReference>
<evidence type="ECO:0000256" key="2">
    <source>
        <dbReference type="SAM" id="MobiDB-lite"/>
    </source>
</evidence>
<evidence type="ECO:0000259" key="4">
    <source>
        <dbReference type="PROSITE" id="PS51123"/>
    </source>
</evidence>